<sequence length="75" mass="8426">MVKQLDKKIKRGHYFIGVLILSSVFIALTLFYFISPGELSATLLFFGTIIIVFLLALLLILMGITSILKTLQDNH</sequence>
<name>A0A1H0XHY6_9LACT</name>
<keyword evidence="1" id="KW-0472">Membrane</keyword>
<gene>
    <name evidence="2" type="ORF">SAMN04487752_0034</name>
</gene>
<evidence type="ECO:0000313" key="2">
    <source>
        <dbReference type="EMBL" id="SDQ02528.1"/>
    </source>
</evidence>
<keyword evidence="1" id="KW-0812">Transmembrane</keyword>
<proteinExistence type="predicted"/>
<evidence type="ECO:0000313" key="3">
    <source>
        <dbReference type="Proteomes" id="UP000199481"/>
    </source>
</evidence>
<dbReference type="AlphaFoldDB" id="A0A1H0XHY6"/>
<evidence type="ECO:0000256" key="1">
    <source>
        <dbReference type="SAM" id="Phobius"/>
    </source>
</evidence>
<keyword evidence="3" id="KW-1185">Reference proteome</keyword>
<dbReference type="Proteomes" id="UP000199481">
    <property type="component" value="Unassembled WGS sequence"/>
</dbReference>
<reference evidence="3" key="1">
    <citation type="submission" date="2016-10" db="EMBL/GenBank/DDBJ databases">
        <authorList>
            <person name="Varghese N."/>
            <person name="Submissions S."/>
        </authorList>
    </citation>
    <scope>NUCLEOTIDE SEQUENCE [LARGE SCALE GENOMIC DNA]</scope>
    <source>
        <strain evidence="3">MPL-11</strain>
    </source>
</reference>
<dbReference type="RefSeq" id="WP_244885778.1">
    <property type="nucleotide sequence ID" value="NZ_FNJW01000002.1"/>
</dbReference>
<organism evidence="2 3">
    <name type="scientific">Carnobacterium viridans</name>
    <dbReference type="NCBI Taxonomy" id="174587"/>
    <lineage>
        <taxon>Bacteria</taxon>
        <taxon>Bacillati</taxon>
        <taxon>Bacillota</taxon>
        <taxon>Bacilli</taxon>
        <taxon>Lactobacillales</taxon>
        <taxon>Carnobacteriaceae</taxon>
        <taxon>Carnobacterium</taxon>
    </lineage>
</organism>
<protein>
    <submittedName>
        <fullName evidence="2">Uncharacterized protein</fullName>
    </submittedName>
</protein>
<accession>A0A1H0XHY6</accession>
<feature type="transmembrane region" description="Helical" evidence="1">
    <location>
        <begin position="12"/>
        <end position="35"/>
    </location>
</feature>
<feature type="transmembrane region" description="Helical" evidence="1">
    <location>
        <begin position="41"/>
        <end position="68"/>
    </location>
</feature>
<dbReference type="EMBL" id="FNJW01000002">
    <property type="protein sequence ID" value="SDQ02528.1"/>
    <property type="molecule type" value="Genomic_DNA"/>
</dbReference>
<keyword evidence="1" id="KW-1133">Transmembrane helix</keyword>